<gene>
    <name evidence="1" type="ORF">YZ36_04795</name>
    <name evidence="2" type="ORF">YZ36_08240</name>
</gene>
<proteinExistence type="predicted"/>
<dbReference type="RefSeq" id="WP_173787996.1">
    <property type="nucleotide sequence ID" value="NZ_CBCUZC010000046.1"/>
</dbReference>
<name>A0A6L1KQ79_CAMLA</name>
<dbReference type="Proteomes" id="UP000405656">
    <property type="component" value="Unassembled WGS sequence"/>
</dbReference>
<evidence type="ECO:0000313" key="3">
    <source>
        <dbReference type="Proteomes" id="UP000405656"/>
    </source>
</evidence>
<evidence type="ECO:0000313" key="1">
    <source>
        <dbReference type="EMBL" id="EAK0451297.1"/>
    </source>
</evidence>
<protein>
    <submittedName>
        <fullName evidence="1">Uncharacterized protein</fullName>
    </submittedName>
</protein>
<sequence length="250" mass="30231">MRLEYTAVNTIISKKSNVFFDKKSFEFLTYKDYIKLIKKEHKSKINFSSQMQSYIVLKIILFSLSTKFTFCKNAFLEEKTSKNLKKTYKKFTKIFLFFEIFTSVFEENIQENLYANLKNLKHKFEILMSKKIIIDDVISFFNDKNFENFFINLEYILNEDENFFRKNTNSNLEKIFINALKKECYLLKGQINSSNNHVDFDKINFLIKYFSKIYPKMKKFKKMLKNQNLMIKEKEEIIIKIDNIIKKISR</sequence>
<organism evidence="1 3">
    <name type="scientific">Campylobacter lari</name>
    <dbReference type="NCBI Taxonomy" id="201"/>
    <lineage>
        <taxon>Bacteria</taxon>
        <taxon>Pseudomonadati</taxon>
        <taxon>Campylobacterota</taxon>
        <taxon>Epsilonproteobacteria</taxon>
        <taxon>Campylobacterales</taxon>
        <taxon>Campylobacteraceae</taxon>
        <taxon>Campylobacter</taxon>
    </lineage>
</organism>
<reference evidence="1 3" key="1">
    <citation type="submission" date="2018-05" db="EMBL/GenBank/DDBJ databases">
        <authorList>
            <consortium name="PulseNet: The National Subtyping Network for Foodborne Disease Surveillance"/>
            <person name="Tarr C.L."/>
            <person name="Trees E."/>
            <person name="Katz L.S."/>
            <person name="Carleton-Romer H.A."/>
            <person name="Stroika S."/>
            <person name="Kucerova Z."/>
            <person name="Roache K.F."/>
            <person name="Sabol A.L."/>
            <person name="Besser J."/>
            <person name="Gerner-Smidt P."/>
        </authorList>
    </citation>
    <scope>NUCLEOTIDE SEQUENCE [LARGE SCALE GENOMIC DNA]</scope>
    <source>
        <strain evidence="1 3">20110455</strain>
    </source>
</reference>
<dbReference type="AlphaFoldDB" id="A0A6L1KQ79"/>
<evidence type="ECO:0000313" key="2">
    <source>
        <dbReference type="EMBL" id="EAK0451942.1"/>
    </source>
</evidence>
<dbReference type="EMBL" id="AACCWZ010000041">
    <property type="protein sequence ID" value="EAK0451942.1"/>
    <property type="molecule type" value="Genomic_DNA"/>
</dbReference>
<accession>A0A6L1KQ79</accession>
<comment type="caution">
    <text evidence="1">The sequence shown here is derived from an EMBL/GenBank/DDBJ whole genome shotgun (WGS) entry which is preliminary data.</text>
</comment>
<dbReference type="EMBL" id="AACCWZ010000006">
    <property type="protein sequence ID" value="EAK0451297.1"/>
    <property type="molecule type" value="Genomic_DNA"/>
</dbReference>